<evidence type="ECO:0000313" key="1">
    <source>
        <dbReference type="EMBL" id="KAG5537597.1"/>
    </source>
</evidence>
<organism evidence="1 2">
    <name type="scientific">Rhododendron griersonianum</name>
    <dbReference type="NCBI Taxonomy" id="479676"/>
    <lineage>
        <taxon>Eukaryota</taxon>
        <taxon>Viridiplantae</taxon>
        <taxon>Streptophyta</taxon>
        <taxon>Embryophyta</taxon>
        <taxon>Tracheophyta</taxon>
        <taxon>Spermatophyta</taxon>
        <taxon>Magnoliopsida</taxon>
        <taxon>eudicotyledons</taxon>
        <taxon>Gunneridae</taxon>
        <taxon>Pentapetalae</taxon>
        <taxon>asterids</taxon>
        <taxon>Ericales</taxon>
        <taxon>Ericaceae</taxon>
        <taxon>Ericoideae</taxon>
        <taxon>Rhodoreae</taxon>
        <taxon>Rhododendron</taxon>
    </lineage>
</organism>
<dbReference type="Proteomes" id="UP000823749">
    <property type="component" value="Chromosome 8"/>
</dbReference>
<evidence type="ECO:0000313" key="2">
    <source>
        <dbReference type="Proteomes" id="UP000823749"/>
    </source>
</evidence>
<name>A0AAV6J8Z5_9ERIC</name>
<keyword evidence="2" id="KW-1185">Reference proteome</keyword>
<gene>
    <name evidence="1" type="ORF">RHGRI_024896</name>
</gene>
<dbReference type="EMBL" id="JACTNZ010000008">
    <property type="protein sequence ID" value="KAG5537597.1"/>
    <property type="molecule type" value="Genomic_DNA"/>
</dbReference>
<proteinExistence type="predicted"/>
<sequence>MSLWILYPGVVLFGSSKVYGTYAELEKHAGVEHLSVVQLSEKKKKAAAEGLDRLSEDRRTTRIRAGRYPTHQLTYKTYY</sequence>
<accession>A0AAV6J8Z5</accession>
<comment type="caution">
    <text evidence="1">The sequence shown here is derived from an EMBL/GenBank/DDBJ whole genome shotgun (WGS) entry which is preliminary data.</text>
</comment>
<reference evidence="1" key="1">
    <citation type="submission" date="2020-08" db="EMBL/GenBank/DDBJ databases">
        <title>Plant Genome Project.</title>
        <authorList>
            <person name="Zhang R.-G."/>
        </authorList>
    </citation>
    <scope>NUCLEOTIDE SEQUENCE</scope>
    <source>
        <strain evidence="1">WSP0</strain>
        <tissue evidence="1">Leaf</tissue>
    </source>
</reference>
<protein>
    <submittedName>
        <fullName evidence="1">Uncharacterized protein</fullName>
    </submittedName>
</protein>
<dbReference type="AlphaFoldDB" id="A0AAV6J8Z5"/>